<geneLocation type="plasmid" evidence="4">
    <name>pb18-1</name>
</geneLocation>
<evidence type="ECO:0000256" key="1">
    <source>
        <dbReference type="SAM" id="MobiDB-lite"/>
    </source>
</evidence>
<name>A0A6C0Y6D5_9GAMM</name>
<dbReference type="InterPro" id="IPR050678">
    <property type="entry name" value="DNA_Partitioning_ATPase"/>
</dbReference>
<feature type="region of interest" description="Disordered" evidence="1">
    <location>
        <begin position="287"/>
        <end position="309"/>
    </location>
</feature>
<evidence type="ECO:0000313" key="3">
    <source>
        <dbReference type="EMBL" id="QIC71680.1"/>
    </source>
</evidence>
<dbReference type="EMBL" id="CP044456">
    <property type="protein sequence ID" value="QIC71680.1"/>
    <property type="molecule type" value="Genomic_DNA"/>
</dbReference>
<keyword evidence="3" id="KW-0614">Plasmid</keyword>
<organism evidence="3 4">
    <name type="scientific">Acinetobacter indicus</name>
    <dbReference type="NCBI Taxonomy" id="756892"/>
    <lineage>
        <taxon>Bacteria</taxon>
        <taxon>Pseudomonadati</taxon>
        <taxon>Pseudomonadota</taxon>
        <taxon>Gammaproteobacteria</taxon>
        <taxon>Moraxellales</taxon>
        <taxon>Moraxellaceae</taxon>
        <taxon>Acinetobacter</taxon>
    </lineage>
</organism>
<evidence type="ECO:0000259" key="2">
    <source>
        <dbReference type="Pfam" id="PF13614"/>
    </source>
</evidence>
<dbReference type="PANTHER" id="PTHR13696:SF96">
    <property type="entry name" value="COBQ_COBB_MIND_PARA NUCLEOTIDE BINDING DOMAIN-CONTAINING PROTEIN"/>
    <property type="match status" value="1"/>
</dbReference>
<dbReference type="InterPro" id="IPR025669">
    <property type="entry name" value="AAA_dom"/>
</dbReference>
<dbReference type="SUPFAM" id="SSF52540">
    <property type="entry name" value="P-loop containing nucleoside triphosphate hydrolases"/>
    <property type="match status" value="1"/>
</dbReference>
<accession>A0A6C0Y6D5</accession>
<proteinExistence type="predicted"/>
<evidence type="ECO:0000313" key="4">
    <source>
        <dbReference type="Proteomes" id="UP000503440"/>
    </source>
</evidence>
<feature type="domain" description="AAA" evidence="2">
    <location>
        <begin position="15"/>
        <end position="181"/>
    </location>
</feature>
<dbReference type="Gene3D" id="3.40.50.300">
    <property type="entry name" value="P-loop containing nucleotide triphosphate hydrolases"/>
    <property type="match status" value="1"/>
</dbReference>
<dbReference type="PANTHER" id="PTHR13696">
    <property type="entry name" value="P-LOOP CONTAINING NUCLEOSIDE TRIPHOSPHATE HYDROLASE"/>
    <property type="match status" value="1"/>
</dbReference>
<dbReference type="Proteomes" id="UP000503440">
    <property type="component" value="Plasmid pB18-1"/>
</dbReference>
<gene>
    <name evidence="3" type="ORF">FSC09_14890</name>
</gene>
<dbReference type="Pfam" id="PF13614">
    <property type="entry name" value="AAA_31"/>
    <property type="match status" value="1"/>
</dbReference>
<dbReference type="AlphaFoldDB" id="A0A6C0Y6D5"/>
<dbReference type="RefSeq" id="WP_163146338.1">
    <property type="nucleotide sequence ID" value="NZ_CP044456.1"/>
</dbReference>
<reference evidence="3 4" key="1">
    <citation type="submission" date="2019-09" db="EMBL/GenBank/DDBJ databases">
        <title>Non-baumannii Acinetobacter spp. carrying blaNDM-1 isolated in China.</title>
        <authorList>
            <person name="Cui C."/>
            <person name="Chen C."/>
            <person name="Sun J."/>
            <person name="Liu Y."/>
        </authorList>
    </citation>
    <scope>NUCLEOTIDE SEQUENCE [LARGE SCALE GENOMIC DNA]</scope>
    <source>
        <strain evidence="3 4">B18</strain>
        <plasmid evidence="4">pb18-1</plasmid>
    </source>
</reference>
<dbReference type="InterPro" id="IPR027417">
    <property type="entry name" value="P-loop_NTPase"/>
</dbReference>
<feature type="compositionally biased region" description="Basic and acidic residues" evidence="1">
    <location>
        <begin position="299"/>
        <end position="309"/>
    </location>
</feature>
<dbReference type="CDD" id="cd02042">
    <property type="entry name" value="ParAB_family"/>
    <property type="match status" value="1"/>
</dbReference>
<protein>
    <submittedName>
        <fullName evidence="3">ParA family protein</fullName>
    </submittedName>
</protein>
<sequence>MKNLVSKKINGPGYVIVVHSPKGGCGKSTTSGNLVATLISNGYSVQAVDLDQQGNFKSACNSYFQNYMQDGYGRLKVKHDPIINSEESYNKMSLNLRRSVSEPKAGRNTGDELMQVRVPLALLSEIEYLREENDFIVIDTPGIENPFLTQLILLANLTVVPVLPSNYDILALSRLVSSLVNTANTLGVNPASIPIISMINICDKRDPMVKQIREVLNMTGLPCTQTVIPQRQQYRRMTFSGVLGDMADAGKPYFTGPKRAVAPCIEDQESLIKEIFYYLEHGVLPDLSKEDENTDTDNELTHQEAKAGE</sequence>